<evidence type="ECO:0000259" key="3">
    <source>
        <dbReference type="Pfam" id="PF00890"/>
    </source>
</evidence>
<dbReference type="InterPro" id="IPR003953">
    <property type="entry name" value="FAD-dep_OxRdtase_2_FAD-bd"/>
</dbReference>
<evidence type="ECO:0000256" key="1">
    <source>
        <dbReference type="ARBA" id="ARBA00022630"/>
    </source>
</evidence>
<dbReference type="GO" id="GO:0016491">
    <property type="term" value="F:oxidoreductase activity"/>
    <property type="evidence" value="ECO:0007669"/>
    <property type="project" value="UniProtKB-KW"/>
</dbReference>
<feature type="domain" description="FAD-dependent oxidoreductase 2 FAD-binding" evidence="3">
    <location>
        <begin position="12"/>
        <end position="49"/>
    </location>
</feature>
<sequence>MERKKVPMKKKVIIIGGGLGGLSAAIRLQSRGVQVTILEKEEGFRREIAAPSRSRLLF</sequence>
<dbReference type="Gene3D" id="3.50.50.60">
    <property type="entry name" value="FAD/NAD(P)-binding domain"/>
    <property type="match status" value="1"/>
</dbReference>
<evidence type="ECO:0000313" key="5">
    <source>
        <dbReference type="Proteomes" id="UP000464658"/>
    </source>
</evidence>
<accession>A0A5S9ME33</accession>
<dbReference type="AlphaFoldDB" id="A0A5S9ME33"/>
<dbReference type="Pfam" id="PF00890">
    <property type="entry name" value="FAD_binding_2"/>
    <property type="match status" value="1"/>
</dbReference>
<organism evidence="4 5">
    <name type="scientific">Bacillus safensis</name>
    <dbReference type="NCBI Taxonomy" id="561879"/>
    <lineage>
        <taxon>Bacteria</taxon>
        <taxon>Bacillati</taxon>
        <taxon>Bacillota</taxon>
        <taxon>Bacilli</taxon>
        <taxon>Bacillales</taxon>
        <taxon>Bacillaceae</taxon>
        <taxon>Bacillus</taxon>
    </lineage>
</organism>
<protein>
    <recommendedName>
        <fullName evidence="3">FAD-dependent oxidoreductase 2 FAD-binding domain-containing protein</fullName>
    </recommendedName>
</protein>
<name>A0A5S9ME33_BACIA</name>
<evidence type="ECO:0000313" key="4">
    <source>
        <dbReference type="EMBL" id="BBP91737.1"/>
    </source>
</evidence>
<keyword evidence="1" id="KW-0285">Flavoprotein</keyword>
<dbReference type="SUPFAM" id="SSF51905">
    <property type="entry name" value="FAD/NAD(P)-binding domain"/>
    <property type="match status" value="1"/>
</dbReference>
<evidence type="ECO:0000256" key="2">
    <source>
        <dbReference type="ARBA" id="ARBA00023002"/>
    </source>
</evidence>
<gene>
    <name evidence="4" type="ORF">BsIDN1_53550</name>
</gene>
<dbReference type="PANTHER" id="PTHR43734">
    <property type="entry name" value="PHYTOENE DESATURASE"/>
    <property type="match status" value="1"/>
</dbReference>
<keyword evidence="2" id="KW-0560">Oxidoreductase</keyword>
<dbReference type="PANTHER" id="PTHR43734:SF1">
    <property type="entry name" value="PHYTOENE DESATURASE"/>
    <property type="match status" value="1"/>
</dbReference>
<dbReference type="InterPro" id="IPR036188">
    <property type="entry name" value="FAD/NAD-bd_sf"/>
</dbReference>
<reference evidence="4 5" key="1">
    <citation type="submission" date="2019-12" db="EMBL/GenBank/DDBJ databases">
        <title>Full genome sequence of a Bacillus safensis strain isolated from commercially available natto in Indonesia.</title>
        <authorList>
            <person name="Yoshida M."/>
            <person name="Uomi M."/>
            <person name="Waturangi D."/>
            <person name="Ekaputri J.J."/>
            <person name="Setiamarga D.H.E."/>
        </authorList>
    </citation>
    <scope>NUCLEOTIDE SEQUENCE [LARGE SCALE GENOMIC DNA]</scope>
    <source>
        <strain evidence="4 5">IDN1</strain>
    </source>
</reference>
<dbReference type="EMBL" id="AP021906">
    <property type="protein sequence ID" value="BBP91737.1"/>
    <property type="molecule type" value="Genomic_DNA"/>
</dbReference>
<proteinExistence type="predicted"/>
<dbReference type="Proteomes" id="UP000464658">
    <property type="component" value="Chromosome"/>
</dbReference>